<keyword evidence="3" id="KW-0223">Dioxygenase</keyword>
<feature type="compositionally biased region" description="Low complexity" evidence="6">
    <location>
        <begin position="8"/>
        <end position="19"/>
    </location>
</feature>
<evidence type="ECO:0000256" key="4">
    <source>
        <dbReference type="ARBA" id="ARBA00023002"/>
    </source>
</evidence>
<gene>
    <name evidence="8" type="ORF">MKZ38_000129</name>
</gene>
<dbReference type="FunFam" id="2.60.120.620:FF:000021">
    <property type="entry name" value="WGS project CABT00000000 data, contig 2.8"/>
    <property type="match status" value="1"/>
</dbReference>
<dbReference type="InterPro" id="IPR005123">
    <property type="entry name" value="Oxoglu/Fe-dep_dioxygenase_dom"/>
</dbReference>
<dbReference type="AlphaFoldDB" id="A0AAD5RRV3"/>
<sequence length="251" mass="28022">MAPKGKRAAAAAKKSTPTQPLAPPPPSWPVFRPHLPVADLELETVARSAIVVARNFWPKSLCRNYVSFLKELPLTTTPGKPKRGEAVRVNDRFQINDFAFALRLWAETGLEELVNREEYLPLWGGEVVGLNPNIRVYRYSQGQFFDCHYDDYNLVTLPKSPDSSSGDKTPVSCKTTWTLLLYLTSAAEGCIGGETVFYPNDCQLESEAIAVSLETGMLLLHKHGEDCMLHEGREVTGGEKWVLRSDLCIKR</sequence>
<dbReference type="PANTHER" id="PTHR10869:SF236">
    <property type="entry name" value="PROLYL 4-HYDROXYLASE ALPHA SUBUNIT DOMAIN-CONTAINING PROTEIN"/>
    <property type="match status" value="1"/>
</dbReference>
<evidence type="ECO:0000256" key="3">
    <source>
        <dbReference type="ARBA" id="ARBA00022964"/>
    </source>
</evidence>
<reference evidence="8" key="1">
    <citation type="submission" date="2022-07" db="EMBL/GenBank/DDBJ databases">
        <title>Draft genome sequence of Zalerion maritima ATCC 34329, a (micro)plastics degrading marine fungus.</title>
        <authorList>
            <person name="Paco A."/>
            <person name="Goncalves M.F.M."/>
            <person name="Rocha-Santos T.A.P."/>
            <person name="Alves A."/>
        </authorList>
    </citation>
    <scope>NUCLEOTIDE SEQUENCE</scope>
    <source>
        <strain evidence="8">ATCC 34329</strain>
    </source>
</reference>
<dbReference type="Gene3D" id="2.60.120.620">
    <property type="entry name" value="q2cbj1_9rhob like domain"/>
    <property type="match status" value="1"/>
</dbReference>
<dbReference type="PROSITE" id="PS51471">
    <property type="entry name" value="FE2OG_OXY"/>
    <property type="match status" value="1"/>
</dbReference>
<keyword evidence="2" id="KW-0479">Metal-binding</keyword>
<evidence type="ECO:0000256" key="2">
    <source>
        <dbReference type="ARBA" id="ARBA00022723"/>
    </source>
</evidence>
<name>A0AAD5RRV3_9PEZI</name>
<dbReference type="Pfam" id="PF13640">
    <property type="entry name" value="2OG-FeII_Oxy_3"/>
    <property type="match status" value="1"/>
</dbReference>
<evidence type="ECO:0000313" key="8">
    <source>
        <dbReference type="EMBL" id="KAJ2902775.1"/>
    </source>
</evidence>
<keyword evidence="9" id="KW-1185">Reference proteome</keyword>
<dbReference type="GO" id="GO:0005783">
    <property type="term" value="C:endoplasmic reticulum"/>
    <property type="evidence" value="ECO:0007669"/>
    <property type="project" value="TreeGrafter"/>
</dbReference>
<dbReference type="EMBL" id="JAKWBI020000102">
    <property type="protein sequence ID" value="KAJ2902775.1"/>
    <property type="molecule type" value="Genomic_DNA"/>
</dbReference>
<dbReference type="GO" id="GO:0031418">
    <property type="term" value="F:L-ascorbic acid binding"/>
    <property type="evidence" value="ECO:0007669"/>
    <property type="project" value="InterPro"/>
</dbReference>
<comment type="cofactor">
    <cofactor evidence="1">
        <name>L-ascorbate</name>
        <dbReference type="ChEBI" id="CHEBI:38290"/>
    </cofactor>
</comment>
<dbReference type="GO" id="GO:0005506">
    <property type="term" value="F:iron ion binding"/>
    <property type="evidence" value="ECO:0007669"/>
    <property type="project" value="InterPro"/>
</dbReference>
<keyword evidence="4" id="KW-0560">Oxidoreductase</keyword>
<dbReference type="Proteomes" id="UP001201980">
    <property type="component" value="Unassembled WGS sequence"/>
</dbReference>
<dbReference type="SMART" id="SM00702">
    <property type="entry name" value="P4Hc"/>
    <property type="match status" value="1"/>
</dbReference>
<comment type="caution">
    <text evidence="8">The sequence shown here is derived from an EMBL/GenBank/DDBJ whole genome shotgun (WGS) entry which is preliminary data.</text>
</comment>
<dbReference type="InterPro" id="IPR006620">
    <property type="entry name" value="Pro_4_hyd_alph"/>
</dbReference>
<organism evidence="8 9">
    <name type="scientific">Zalerion maritima</name>
    <dbReference type="NCBI Taxonomy" id="339359"/>
    <lineage>
        <taxon>Eukaryota</taxon>
        <taxon>Fungi</taxon>
        <taxon>Dikarya</taxon>
        <taxon>Ascomycota</taxon>
        <taxon>Pezizomycotina</taxon>
        <taxon>Sordariomycetes</taxon>
        <taxon>Lulworthiomycetidae</taxon>
        <taxon>Lulworthiales</taxon>
        <taxon>Lulworthiaceae</taxon>
        <taxon>Zalerion</taxon>
    </lineage>
</organism>
<feature type="region of interest" description="Disordered" evidence="6">
    <location>
        <begin position="1"/>
        <end position="27"/>
    </location>
</feature>
<evidence type="ECO:0000256" key="6">
    <source>
        <dbReference type="SAM" id="MobiDB-lite"/>
    </source>
</evidence>
<keyword evidence="5" id="KW-0408">Iron</keyword>
<evidence type="ECO:0000259" key="7">
    <source>
        <dbReference type="PROSITE" id="PS51471"/>
    </source>
</evidence>
<feature type="domain" description="Fe2OG dioxygenase" evidence="7">
    <location>
        <begin position="129"/>
        <end position="251"/>
    </location>
</feature>
<evidence type="ECO:0000256" key="5">
    <source>
        <dbReference type="ARBA" id="ARBA00023004"/>
    </source>
</evidence>
<dbReference type="InterPro" id="IPR044862">
    <property type="entry name" value="Pro_4_hyd_alph_FE2OG_OXY"/>
</dbReference>
<dbReference type="InterPro" id="IPR045054">
    <property type="entry name" value="P4HA-like"/>
</dbReference>
<protein>
    <submittedName>
        <fullName evidence="8">L-ascorbic acid binding protein</fullName>
    </submittedName>
</protein>
<accession>A0AAD5RRV3</accession>
<proteinExistence type="predicted"/>
<dbReference type="GO" id="GO:0004656">
    <property type="term" value="F:procollagen-proline 4-dioxygenase activity"/>
    <property type="evidence" value="ECO:0007669"/>
    <property type="project" value="TreeGrafter"/>
</dbReference>
<evidence type="ECO:0000313" key="9">
    <source>
        <dbReference type="Proteomes" id="UP001201980"/>
    </source>
</evidence>
<dbReference type="PANTHER" id="PTHR10869">
    <property type="entry name" value="PROLYL 4-HYDROXYLASE ALPHA SUBUNIT"/>
    <property type="match status" value="1"/>
</dbReference>
<evidence type="ECO:0000256" key="1">
    <source>
        <dbReference type="ARBA" id="ARBA00001961"/>
    </source>
</evidence>